<dbReference type="PANTHER" id="PTHR11360">
    <property type="entry name" value="MONOCARBOXYLATE TRANSPORTER"/>
    <property type="match status" value="1"/>
</dbReference>
<comment type="similarity">
    <text evidence="2">Belongs to the major facilitator superfamily. Monocarboxylate porter (TC 2.A.1.13) family.</text>
</comment>
<feature type="transmembrane region" description="Helical" evidence="3">
    <location>
        <begin position="108"/>
        <end position="128"/>
    </location>
</feature>
<protein>
    <submittedName>
        <fullName evidence="5">MFS general substrate transporter</fullName>
    </submittedName>
</protein>
<sequence>MQWQDTGFAAYSYLFANFVIQFLAWSYAFSYAVFLPYYRDVLFRDHANISLLSLIGTLATGIMYVNALVVMRICPRYPWIKRPMMLAGLLTATLALVGAAFATEPWQLVLTQGVMFSVGGSFLYYPASSLLMEWFVKRRGLANGIIFSGTGIGGVVVPFMVNALLHKYGKRTTFLVMVSAIAAAVMCGCTLPVLPLLKSRLPDRSASARQAAKINYSVFKSIPLWCLIVSNWMQSMGHSIPLLWLPTFASDMHLSGLSGVLVIALLNGASVPGRIFMGYCSDHYDLRIPMLLTSVAPALGVLFLWGFTSNLALLVVFAVYHGFLGGGFSSMWPRFVSSVAKDDPHTSSFLLATFYAGMYSSYLRTASS</sequence>
<evidence type="ECO:0000259" key="4">
    <source>
        <dbReference type="PROSITE" id="PS50850"/>
    </source>
</evidence>
<feature type="transmembrane region" description="Helical" evidence="3">
    <location>
        <begin position="12"/>
        <end position="37"/>
    </location>
</feature>
<keyword evidence="6" id="KW-1185">Reference proteome</keyword>
<dbReference type="InParanoid" id="A0A165FAW9"/>
<dbReference type="AlphaFoldDB" id="A0A165FAW9"/>
<feature type="transmembrane region" description="Helical" evidence="3">
    <location>
        <begin position="253"/>
        <end position="276"/>
    </location>
</feature>
<dbReference type="EMBL" id="KV426092">
    <property type="protein sequence ID" value="KZV88698.1"/>
    <property type="molecule type" value="Genomic_DNA"/>
</dbReference>
<feature type="transmembrane region" description="Helical" evidence="3">
    <location>
        <begin position="140"/>
        <end position="161"/>
    </location>
</feature>
<dbReference type="PROSITE" id="PS50850">
    <property type="entry name" value="MFS"/>
    <property type="match status" value="1"/>
</dbReference>
<evidence type="ECO:0000256" key="3">
    <source>
        <dbReference type="SAM" id="Phobius"/>
    </source>
</evidence>
<dbReference type="InterPro" id="IPR050327">
    <property type="entry name" value="Proton-linked_MCT"/>
</dbReference>
<reference evidence="5 6" key="1">
    <citation type="journal article" date="2016" name="Mol. Biol. Evol.">
        <title>Comparative Genomics of Early-Diverging Mushroom-Forming Fungi Provides Insights into the Origins of Lignocellulose Decay Capabilities.</title>
        <authorList>
            <person name="Nagy L.G."/>
            <person name="Riley R."/>
            <person name="Tritt A."/>
            <person name="Adam C."/>
            <person name="Daum C."/>
            <person name="Floudas D."/>
            <person name="Sun H."/>
            <person name="Yadav J.S."/>
            <person name="Pangilinan J."/>
            <person name="Larsson K.H."/>
            <person name="Matsuura K."/>
            <person name="Barry K."/>
            <person name="Labutti K."/>
            <person name="Kuo R."/>
            <person name="Ohm R.A."/>
            <person name="Bhattacharya S.S."/>
            <person name="Shirouzu T."/>
            <person name="Yoshinaga Y."/>
            <person name="Martin F.M."/>
            <person name="Grigoriev I.V."/>
            <person name="Hibbett D.S."/>
        </authorList>
    </citation>
    <scope>NUCLEOTIDE SEQUENCE [LARGE SCALE GENOMIC DNA]</scope>
    <source>
        <strain evidence="5 6">HHB12029</strain>
    </source>
</reference>
<evidence type="ECO:0000256" key="2">
    <source>
        <dbReference type="ARBA" id="ARBA00006727"/>
    </source>
</evidence>
<evidence type="ECO:0000313" key="6">
    <source>
        <dbReference type="Proteomes" id="UP000077266"/>
    </source>
</evidence>
<dbReference type="PANTHER" id="PTHR11360:SF287">
    <property type="entry name" value="MFS MONOCARBOXYLATE TRANSPORTER"/>
    <property type="match status" value="1"/>
</dbReference>
<dbReference type="Proteomes" id="UP000077266">
    <property type="component" value="Unassembled WGS sequence"/>
</dbReference>
<keyword evidence="3" id="KW-1133">Transmembrane helix</keyword>
<name>A0A165FAW9_EXIGL</name>
<organism evidence="5 6">
    <name type="scientific">Exidia glandulosa HHB12029</name>
    <dbReference type="NCBI Taxonomy" id="1314781"/>
    <lineage>
        <taxon>Eukaryota</taxon>
        <taxon>Fungi</taxon>
        <taxon>Dikarya</taxon>
        <taxon>Basidiomycota</taxon>
        <taxon>Agaricomycotina</taxon>
        <taxon>Agaricomycetes</taxon>
        <taxon>Auriculariales</taxon>
        <taxon>Exidiaceae</taxon>
        <taxon>Exidia</taxon>
    </lineage>
</organism>
<dbReference type="GO" id="GO:0016020">
    <property type="term" value="C:membrane"/>
    <property type="evidence" value="ECO:0007669"/>
    <property type="project" value="UniProtKB-SubCell"/>
</dbReference>
<feature type="domain" description="Major facilitator superfamily (MFS) profile" evidence="4">
    <location>
        <begin position="5"/>
        <end position="368"/>
    </location>
</feature>
<proteinExistence type="inferred from homology"/>
<dbReference type="STRING" id="1314781.A0A165FAW9"/>
<feature type="transmembrane region" description="Helical" evidence="3">
    <location>
        <begin position="83"/>
        <end position="102"/>
    </location>
</feature>
<dbReference type="OrthoDB" id="2213137at2759"/>
<evidence type="ECO:0000256" key="1">
    <source>
        <dbReference type="ARBA" id="ARBA00004141"/>
    </source>
</evidence>
<dbReference type="InterPro" id="IPR011701">
    <property type="entry name" value="MFS"/>
</dbReference>
<dbReference type="InterPro" id="IPR020846">
    <property type="entry name" value="MFS_dom"/>
</dbReference>
<dbReference type="Gene3D" id="1.20.1250.20">
    <property type="entry name" value="MFS general substrate transporter like domains"/>
    <property type="match status" value="1"/>
</dbReference>
<keyword evidence="3" id="KW-0472">Membrane</keyword>
<feature type="transmembrane region" description="Helical" evidence="3">
    <location>
        <begin position="214"/>
        <end position="233"/>
    </location>
</feature>
<feature type="transmembrane region" description="Helical" evidence="3">
    <location>
        <begin position="173"/>
        <end position="194"/>
    </location>
</feature>
<accession>A0A165FAW9</accession>
<evidence type="ECO:0000313" key="5">
    <source>
        <dbReference type="EMBL" id="KZV88698.1"/>
    </source>
</evidence>
<comment type="subcellular location">
    <subcellularLocation>
        <location evidence="1">Membrane</location>
        <topology evidence="1">Multi-pass membrane protein</topology>
    </subcellularLocation>
</comment>
<keyword evidence="3" id="KW-0812">Transmembrane</keyword>
<dbReference type="GO" id="GO:0022857">
    <property type="term" value="F:transmembrane transporter activity"/>
    <property type="evidence" value="ECO:0007669"/>
    <property type="project" value="InterPro"/>
</dbReference>
<dbReference type="Pfam" id="PF07690">
    <property type="entry name" value="MFS_1"/>
    <property type="match status" value="1"/>
</dbReference>
<dbReference type="SUPFAM" id="SSF103473">
    <property type="entry name" value="MFS general substrate transporter"/>
    <property type="match status" value="1"/>
</dbReference>
<dbReference type="InterPro" id="IPR036259">
    <property type="entry name" value="MFS_trans_sf"/>
</dbReference>
<gene>
    <name evidence="5" type="ORF">EXIGLDRAFT_619074</name>
</gene>
<feature type="transmembrane region" description="Helical" evidence="3">
    <location>
        <begin position="49"/>
        <end position="71"/>
    </location>
</feature>